<evidence type="ECO:0000313" key="7">
    <source>
        <dbReference type="EMBL" id="KKT82428.1"/>
    </source>
</evidence>
<dbReference type="InterPro" id="IPR036188">
    <property type="entry name" value="FAD/NAD-bd_sf"/>
</dbReference>
<dbReference type="PANTHER" id="PTHR42913">
    <property type="entry name" value="APOPTOSIS-INDUCING FACTOR 1"/>
    <property type="match status" value="1"/>
</dbReference>
<protein>
    <submittedName>
        <fullName evidence="7">NADH dehydrogenase</fullName>
    </submittedName>
</protein>
<dbReference type="InterPro" id="IPR023753">
    <property type="entry name" value="FAD/NAD-binding_dom"/>
</dbReference>
<evidence type="ECO:0000256" key="3">
    <source>
        <dbReference type="ARBA" id="ARBA00022630"/>
    </source>
</evidence>
<dbReference type="GO" id="GO:0019646">
    <property type="term" value="P:aerobic electron transport chain"/>
    <property type="evidence" value="ECO:0007669"/>
    <property type="project" value="TreeGrafter"/>
</dbReference>
<comment type="cofactor">
    <cofactor evidence="1">
        <name>FAD</name>
        <dbReference type="ChEBI" id="CHEBI:57692"/>
    </cofactor>
</comment>
<proteinExistence type="inferred from homology"/>
<name>A0A0G1KFU6_9BACT</name>
<accession>A0A0G1KFU6</accession>
<dbReference type="InterPro" id="IPR051169">
    <property type="entry name" value="NADH-Q_oxidoreductase"/>
</dbReference>
<reference evidence="7 8" key="1">
    <citation type="journal article" date="2015" name="Nature">
        <title>rRNA introns, odd ribosomes, and small enigmatic genomes across a large radiation of phyla.</title>
        <authorList>
            <person name="Brown C.T."/>
            <person name="Hug L.A."/>
            <person name="Thomas B.C."/>
            <person name="Sharon I."/>
            <person name="Castelle C.J."/>
            <person name="Singh A."/>
            <person name="Wilkins M.J."/>
            <person name="Williams K.H."/>
            <person name="Banfield J.F."/>
        </authorList>
    </citation>
    <scope>NUCLEOTIDE SEQUENCE [LARGE SCALE GENOMIC DNA]</scope>
</reference>
<keyword evidence="5" id="KW-0560">Oxidoreductase</keyword>
<evidence type="ECO:0000259" key="6">
    <source>
        <dbReference type="Pfam" id="PF07992"/>
    </source>
</evidence>
<gene>
    <name evidence="7" type="ORF">UW79_C0006G0006</name>
</gene>
<dbReference type="Gene3D" id="3.50.50.100">
    <property type="match status" value="1"/>
</dbReference>
<keyword evidence="3" id="KW-0285">Flavoprotein</keyword>
<organism evidence="7 8">
    <name type="scientific">Candidatus Yanofskybacteria bacterium GW2011_GWA2_44_9</name>
    <dbReference type="NCBI Taxonomy" id="1619025"/>
    <lineage>
        <taxon>Bacteria</taxon>
        <taxon>Candidatus Yanofskyibacteriota</taxon>
    </lineage>
</organism>
<dbReference type="Pfam" id="PF07992">
    <property type="entry name" value="Pyr_redox_2"/>
    <property type="match status" value="1"/>
</dbReference>
<dbReference type="PRINTS" id="PR00411">
    <property type="entry name" value="PNDRDTASEI"/>
</dbReference>
<sequence length="419" mass="46718">MVKILILGGGFGGIRCALDLERRLSIGLANNEIEITLLDKNGHHLFVPALYEVASAYNLEKDPFAVKIKKTICIPYADIFERKKINYIQAEIAGVDLENKKIITRGGNELAYDYLVFALGSQTTNFGIPGVAEYAYQFKGLDDALMINEKINSLLEEISKGKRTVPVRVLIVGAGLTGIELGAEISCCMKNIARKCRLGPGCTMITLFEAGPKILPMASEQERKIIKDRLTRLNIMIMENSQIEEVELDRVKLKDGRTIHGDMIVWTAGIEANRALREIKNLKLDAKGKIAVNENLTAEGYQNVFAIGDNAGFIDTTVHKPVPAMAFVAGAEGKIAAQNISNMIKNKPFKPYRPFYDLWVAPVGGKFSLAHLWWGISIKGFWGWIVRELVDLKYLLSILPIKKAIRIFWEETTVFTKND</sequence>
<dbReference type="PANTHER" id="PTHR42913:SF3">
    <property type="entry name" value="64 KDA MITOCHONDRIAL NADH DEHYDROGENASE (EUROFUNG)"/>
    <property type="match status" value="1"/>
</dbReference>
<dbReference type="Proteomes" id="UP000034032">
    <property type="component" value="Unassembled WGS sequence"/>
</dbReference>
<evidence type="ECO:0000256" key="4">
    <source>
        <dbReference type="ARBA" id="ARBA00022827"/>
    </source>
</evidence>
<dbReference type="SUPFAM" id="SSF51905">
    <property type="entry name" value="FAD/NAD(P)-binding domain"/>
    <property type="match status" value="1"/>
</dbReference>
<dbReference type="PRINTS" id="PR00368">
    <property type="entry name" value="FADPNR"/>
</dbReference>
<dbReference type="GO" id="GO:0003955">
    <property type="term" value="F:NAD(P)H dehydrogenase (quinone) activity"/>
    <property type="evidence" value="ECO:0007669"/>
    <property type="project" value="TreeGrafter"/>
</dbReference>
<evidence type="ECO:0000256" key="2">
    <source>
        <dbReference type="ARBA" id="ARBA00005272"/>
    </source>
</evidence>
<comment type="similarity">
    <text evidence="2">Belongs to the NADH dehydrogenase family.</text>
</comment>
<feature type="domain" description="FAD/NAD(P)-binding" evidence="6">
    <location>
        <begin position="3"/>
        <end position="332"/>
    </location>
</feature>
<keyword evidence="4" id="KW-0274">FAD</keyword>
<comment type="caution">
    <text evidence="7">The sequence shown here is derived from an EMBL/GenBank/DDBJ whole genome shotgun (WGS) entry which is preliminary data.</text>
</comment>
<dbReference type="AlphaFoldDB" id="A0A0G1KFU6"/>
<evidence type="ECO:0000313" key="8">
    <source>
        <dbReference type="Proteomes" id="UP000034032"/>
    </source>
</evidence>
<evidence type="ECO:0000256" key="5">
    <source>
        <dbReference type="ARBA" id="ARBA00023002"/>
    </source>
</evidence>
<dbReference type="EMBL" id="LCJR01000006">
    <property type="protein sequence ID" value="KKT82428.1"/>
    <property type="molecule type" value="Genomic_DNA"/>
</dbReference>
<evidence type="ECO:0000256" key="1">
    <source>
        <dbReference type="ARBA" id="ARBA00001974"/>
    </source>
</evidence>